<keyword evidence="2" id="KW-0645">Protease</keyword>
<comment type="caution">
    <text evidence="8">The sequence shown here is derived from an EMBL/GenBank/DDBJ whole genome shotgun (WGS) entry which is preliminary data.</text>
</comment>
<dbReference type="InterPro" id="IPR007863">
    <property type="entry name" value="Peptidase_M16_C"/>
</dbReference>
<dbReference type="GO" id="GO:0008237">
    <property type="term" value="F:metallopeptidase activity"/>
    <property type="evidence" value="ECO:0007669"/>
    <property type="project" value="UniProtKB-KW"/>
</dbReference>
<evidence type="ECO:0000313" key="8">
    <source>
        <dbReference type="EMBL" id="GLR19258.1"/>
    </source>
</evidence>
<comment type="similarity">
    <text evidence="1">Belongs to the peptidase M16 family.</text>
</comment>
<keyword evidence="5" id="KW-0482">Metalloprotease</keyword>
<feature type="domain" description="Peptidase M16 C-terminal" evidence="7">
    <location>
        <begin position="169"/>
        <end position="344"/>
    </location>
</feature>
<evidence type="ECO:0000259" key="6">
    <source>
        <dbReference type="Pfam" id="PF00675"/>
    </source>
</evidence>
<name>A0AA37WFZ9_9BACT</name>
<evidence type="ECO:0000256" key="5">
    <source>
        <dbReference type="ARBA" id="ARBA00023049"/>
    </source>
</evidence>
<dbReference type="InterPro" id="IPR011249">
    <property type="entry name" value="Metalloenz_LuxS/M16"/>
</dbReference>
<evidence type="ECO:0000256" key="4">
    <source>
        <dbReference type="ARBA" id="ARBA00022833"/>
    </source>
</evidence>
<dbReference type="SUPFAM" id="SSF63411">
    <property type="entry name" value="LuxS/MPP-like metallohydrolase"/>
    <property type="match status" value="2"/>
</dbReference>
<dbReference type="Gene3D" id="3.30.830.10">
    <property type="entry name" value="Metalloenzyme, LuxS/M16 peptidase-like"/>
    <property type="match status" value="2"/>
</dbReference>
<sequence>MISYERRVLSNGLRVIVHEDKSTPLVAINILYNVGSKNEEPNKTGFAHLFEHLMFSGSENVSDFDDPIQKAGGESNAFTNNDITNFYEILPAENFETALWLESDRMRSLVCGKKEFEIQQKVVIEEFKETTLNQPYGQVWHDVSAAAYKKHPYRWPTIGLIPEHIEKAQLKDVQKFYKKYYLPNNAILSISGNIEIEKAFESAEKWFGDIEAGEVITKTWEAEEPQTEFQQIIKEANVPLKSIYLNFHMGDRSSFDFYVCDVISDILSGGRSSRFYQRLLKDQELFSYIDAYITGTVDPGLFLIEAKPQDQIDTSEAIDAIWNELEILKSEPLSEEELEKVKNKIESALVFSEVNNLNKAINLGYYEMIGDISLINKQSDLYRSVTAADIQRVASNMFIKSNCTELIYLPKV</sequence>
<proteinExistence type="inferred from homology"/>
<keyword evidence="4" id="KW-0862">Zinc</keyword>
<evidence type="ECO:0000313" key="9">
    <source>
        <dbReference type="Proteomes" id="UP001156666"/>
    </source>
</evidence>
<accession>A0AA37WFZ9</accession>
<reference evidence="8" key="2">
    <citation type="submission" date="2023-01" db="EMBL/GenBank/DDBJ databases">
        <title>Draft genome sequence of Portibacter lacus strain NBRC 108769.</title>
        <authorList>
            <person name="Sun Q."/>
            <person name="Mori K."/>
        </authorList>
    </citation>
    <scope>NUCLEOTIDE SEQUENCE</scope>
    <source>
        <strain evidence="8">NBRC 108769</strain>
    </source>
</reference>
<reference evidence="8" key="1">
    <citation type="journal article" date="2014" name="Int. J. Syst. Evol. Microbiol.">
        <title>Complete genome sequence of Corynebacterium casei LMG S-19264T (=DSM 44701T), isolated from a smear-ripened cheese.</title>
        <authorList>
            <consortium name="US DOE Joint Genome Institute (JGI-PGF)"/>
            <person name="Walter F."/>
            <person name="Albersmeier A."/>
            <person name="Kalinowski J."/>
            <person name="Ruckert C."/>
        </authorList>
    </citation>
    <scope>NUCLEOTIDE SEQUENCE</scope>
    <source>
        <strain evidence="8">NBRC 108769</strain>
    </source>
</reference>
<dbReference type="GO" id="GO:0006508">
    <property type="term" value="P:proteolysis"/>
    <property type="evidence" value="ECO:0007669"/>
    <property type="project" value="UniProtKB-KW"/>
</dbReference>
<evidence type="ECO:0000256" key="1">
    <source>
        <dbReference type="ARBA" id="ARBA00007261"/>
    </source>
</evidence>
<organism evidence="8 9">
    <name type="scientific">Portibacter lacus</name>
    <dbReference type="NCBI Taxonomy" id="1099794"/>
    <lineage>
        <taxon>Bacteria</taxon>
        <taxon>Pseudomonadati</taxon>
        <taxon>Bacteroidota</taxon>
        <taxon>Saprospiria</taxon>
        <taxon>Saprospirales</taxon>
        <taxon>Haliscomenobacteraceae</taxon>
        <taxon>Portibacter</taxon>
    </lineage>
</organism>
<evidence type="ECO:0000256" key="2">
    <source>
        <dbReference type="ARBA" id="ARBA00022670"/>
    </source>
</evidence>
<dbReference type="InterPro" id="IPR011765">
    <property type="entry name" value="Pept_M16_N"/>
</dbReference>
<dbReference type="PANTHER" id="PTHR43690">
    <property type="entry name" value="NARDILYSIN"/>
    <property type="match status" value="1"/>
</dbReference>
<keyword evidence="9" id="KW-1185">Reference proteome</keyword>
<dbReference type="PANTHER" id="PTHR43690:SF17">
    <property type="entry name" value="PROTEIN YHJJ"/>
    <property type="match status" value="1"/>
</dbReference>
<gene>
    <name evidence="8" type="ORF">GCM10007940_38740</name>
</gene>
<evidence type="ECO:0000256" key="3">
    <source>
        <dbReference type="ARBA" id="ARBA00022801"/>
    </source>
</evidence>
<dbReference type="EMBL" id="BSOH01000027">
    <property type="protein sequence ID" value="GLR19258.1"/>
    <property type="molecule type" value="Genomic_DNA"/>
</dbReference>
<dbReference type="RefSeq" id="WP_235292037.1">
    <property type="nucleotide sequence ID" value="NZ_BSOH01000027.1"/>
</dbReference>
<dbReference type="GO" id="GO:0046872">
    <property type="term" value="F:metal ion binding"/>
    <property type="evidence" value="ECO:0007669"/>
    <property type="project" value="InterPro"/>
</dbReference>
<dbReference type="InterPro" id="IPR050626">
    <property type="entry name" value="Peptidase_M16"/>
</dbReference>
<dbReference type="Pfam" id="PF05193">
    <property type="entry name" value="Peptidase_M16_C"/>
    <property type="match status" value="1"/>
</dbReference>
<feature type="domain" description="Peptidase M16 N-terminal" evidence="6">
    <location>
        <begin position="14"/>
        <end position="157"/>
    </location>
</feature>
<dbReference type="Proteomes" id="UP001156666">
    <property type="component" value="Unassembled WGS sequence"/>
</dbReference>
<dbReference type="Pfam" id="PF00675">
    <property type="entry name" value="Peptidase_M16"/>
    <property type="match status" value="1"/>
</dbReference>
<evidence type="ECO:0000259" key="7">
    <source>
        <dbReference type="Pfam" id="PF05193"/>
    </source>
</evidence>
<dbReference type="AlphaFoldDB" id="A0AA37WFZ9"/>
<protein>
    <submittedName>
        <fullName evidence="8">Peptidase M16</fullName>
    </submittedName>
</protein>
<keyword evidence="3" id="KW-0378">Hydrolase</keyword>